<evidence type="ECO:0000259" key="8">
    <source>
        <dbReference type="PROSITE" id="PS51372"/>
    </source>
</evidence>
<dbReference type="PROSITE" id="PS51099">
    <property type="entry name" value="PTS_EIIB_TYPE_2"/>
    <property type="match status" value="1"/>
</dbReference>
<keyword evidence="5" id="KW-0804">Transcription</keyword>
<name>A0A1L8R7G2_9ENTE</name>
<dbReference type="Pfam" id="PF00874">
    <property type="entry name" value="PRD"/>
    <property type="match status" value="1"/>
</dbReference>
<protein>
    <submittedName>
        <fullName evidence="9">PTS system ascorbate-specific transporter subunit IIA</fullName>
    </submittedName>
</protein>
<evidence type="ECO:0000256" key="4">
    <source>
        <dbReference type="ARBA" id="ARBA00023159"/>
    </source>
</evidence>
<dbReference type="InterPro" id="IPR016152">
    <property type="entry name" value="PTrfase/Anion_transptr"/>
</dbReference>
<dbReference type="EMBL" id="JXKG01000005">
    <property type="protein sequence ID" value="OJG15700.1"/>
    <property type="molecule type" value="Genomic_DNA"/>
</dbReference>
<keyword evidence="4" id="KW-0010">Activator</keyword>
<keyword evidence="1" id="KW-0808">Transferase</keyword>
<dbReference type="PANTHER" id="PTHR30185">
    <property type="entry name" value="CRYPTIC BETA-GLUCOSIDE BGL OPERON ANTITERMINATOR"/>
    <property type="match status" value="1"/>
</dbReference>
<dbReference type="InterPro" id="IPR007737">
    <property type="entry name" value="Mga_HTH"/>
</dbReference>
<dbReference type="InterPro" id="IPR002178">
    <property type="entry name" value="PTS_EIIA_type-2_dom"/>
</dbReference>
<dbReference type="Gene3D" id="3.40.930.10">
    <property type="entry name" value="Mannitol-specific EII, Chain A"/>
    <property type="match status" value="1"/>
</dbReference>
<dbReference type="InterPro" id="IPR036634">
    <property type="entry name" value="PRD_sf"/>
</dbReference>
<feature type="domain" description="PTS EIIA type-2" evidence="6">
    <location>
        <begin position="527"/>
        <end position="670"/>
    </location>
</feature>
<dbReference type="SUPFAM" id="SSF52794">
    <property type="entry name" value="PTS system IIB component-like"/>
    <property type="match status" value="1"/>
</dbReference>
<keyword evidence="2" id="KW-0677">Repeat</keyword>
<feature type="domain" description="PRD" evidence="8">
    <location>
        <begin position="271"/>
        <end position="379"/>
    </location>
</feature>
<dbReference type="Gene3D" id="1.10.1790.10">
    <property type="entry name" value="PRD domain"/>
    <property type="match status" value="1"/>
</dbReference>
<evidence type="ECO:0000256" key="2">
    <source>
        <dbReference type="ARBA" id="ARBA00022737"/>
    </source>
</evidence>
<evidence type="ECO:0000313" key="9">
    <source>
        <dbReference type="EMBL" id="OJG15700.1"/>
    </source>
</evidence>
<dbReference type="PROSITE" id="PS51094">
    <property type="entry name" value="PTS_EIIA_TYPE_2"/>
    <property type="match status" value="1"/>
</dbReference>
<dbReference type="InterPro" id="IPR011608">
    <property type="entry name" value="PRD"/>
</dbReference>
<dbReference type="SUPFAM" id="SSF55804">
    <property type="entry name" value="Phoshotransferase/anion transport protein"/>
    <property type="match status" value="1"/>
</dbReference>
<dbReference type="InterPro" id="IPR036095">
    <property type="entry name" value="PTS_EIIB-like_sf"/>
</dbReference>
<comment type="caution">
    <text evidence="9">The sequence shown here is derived from an EMBL/GenBank/DDBJ whole genome shotgun (WGS) entry which is preliminary data.</text>
</comment>
<dbReference type="GO" id="GO:0008982">
    <property type="term" value="F:protein-N(PI)-phosphohistidine-sugar phosphotransferase activity"/>
    <property type="evidence" value="ECO:0007669"/>
    <property type="project" value="InterPro"/>
</dbReference>
<evidence type="ECO:0000256" key="5">
    <source>
        <dbReference type="ARBA" id="ARBA00023163"/>
    </source>
</evidence>
<dbReference type="CDD" id="cd00211">
    <property type="entry name" value="PTS_IIA_fru"/>
    <property type="match status" value="1"/>
</dbReference>
<dbReference type="Proteomes" id="UP000182835">
    <property type="component" value="Unassembled WGS sequence"/>
</dbReference>
<evidence type="ECO:0000256" key="3">
    <source>
        <dbReference type="ARBA" id="ARBA00023015"/>
    </source>
</evidence>
<dbReference type="Gene3D" id="3.40.50.2300">
    <property type="match status" value="1"/>
</dbReference>
<dbReference type="STRING" id="317010.RU96_GL002005"/>
<dbReference type="CDD" id="cd05568">
    <property type="entry name" value="PTS_IIB_bgl_like"/>
    <property type="match status" value="1"/>
</dbReference>
<dbReference type="AlphaFoldDB" id="A0A1L8R7G2"/>
<dbReference type="GO" id="GO:0006355">
    <property type="term" value="P:regulation of DNA-templated transcription"/>
    <property type="evidence" value="ECO:0007669"/>
    <property type="project" value="InterPro"/>
</dbReference>
<evidence type="ECO:0000256" key="1">
    <source>
        <dbReference type="ARBA" id="ARBA00022679"/>
    </source>
</evidence>
<dbReference type="InterPro" id="IPR013011">
    <property type="entry name" value="PTS_EIIB_2"/>
</dbReference>
<gene>
    <name evidence="9" type="ORF">RU96_GL002005</name>
</gene>
<evidence type="ECO:0000259" key="6">
    <source>
        <dbReference type="PROSITE" id="PS51094"/>
    </source>
</evidence>
<dbReference type="GO" id="GO:0009401">
    <property type="term" value="P:phosphoenolpyruvate-dependent sugar phosphotransferase system"/>
    <property type="evidence" value="ECO:0007669"/>
    <property type="project" value="InterPro"/>
</dbReference>
<dbReference type="PROSITE" id="PS51372">
    <property type="entry name" value="PRD_2"/>
    <property type="match status" value="1"/>
</dbReference>
<dbReference type="SUPFAM" id="SSF63520">
    <property type="entry name" value="PTS-regulatory domain, PRD"/>
    <property type="match status" value="1"/>
</dbReference>
<keyword evidence="3" id="KW-0805">Transcription regulation</keyword>
<proteinExistence type="predicted"/>
<organism evidence="9 10">
    <name type="scientific">Enterococcus canintestini</name>
    <dbReference type="NCBI Taxonomy" id="317010"/>
    <lineage>
        <taxon>Bacteria</taxon>
        <taxon>Bacillati</taxon>
        <taxon>Bacillota</taxon>
        <taxon>Bacilli</taxon>
        <taxon>Lactobacillales</taxon>
        <taxon>Enterococcaceae</taxon>
        <taxon>Enterococcus</taxon>
    </lineage>
</organism>
<dbReference type="Pfam" id="PF00359">
    <property type="entry name" value="PTS_EIIA_2"/>
    <property type="match status" value="1"/>
</dbReference>
<sequence>MKVLSQHFHVTERTIRNELNEVDDYLQSLGLTELVRIRGKGYQLKLTAAQQISLEESLTTNEDVYLDRDERIFDLLLSIAFNSEAVFLNKKEEEYMVSKSTLDEDMRRLRTKLLKYGIEVISNGRLGLVFKGSERSIRTMIFDVINENIGFLELGFEKESQVAVAKQIFYHHLPYTMFDTAANLFKNQMFHIKDDIYKNQILLFTAIWLGRIKVGETISAISWEEPKEDTEIKAYIEKIIAVFQVIPPAVEVGYLEFVIESLNMRNISNTIEWVNAQLLTIQLIQTVEEQTKIPFSKRGEELFEGLYQHIAALLARLKSGIQVVNPIKDNIKKNYNSIFTAIQYFIPTIEHVFEQKITDDEIAFLAIHFSTAALNLDLNFIYKSVVVCNHGLATGNLLAASLKEKFPEIDVTAVFSSKDIKVINKLDVDLIFSTYDIGPTSKPTLVVEPIITEVNRKLIATFLEQNSQFRRLSLEKKDATNLFNSILETITTSGGTIDGPTYKKLEMSFKQHNLEINSRELQPMLKDILTDSNILIQASPKNWEEAIELVAQPLLKENIIEQKYIEAMVESVNEYGPYIVIGKHLALAHARPEDGVNKLGVSVATLKDGVAFNNPDLDPVKIIFCLAAVDSYSHLNIMRELVELINDEEKLNQLITVKSIADFKKVLYQDAEIR</sequence>
<feature type="domain" description="PTS EIIB type-2" evidence="7">
    <location>
        <begin position="382"/>
        <end position="471"/>
    </location>
</feature>
<reference evidence="9 10" key="1">
    <citation type="submission" date="2014-12" db="EMBL/GenBank/DDBJ databases">
        <title>Draft genome sequences of 29 type strains of Enterococci.</title>
        <authorList>
            <person name="Zhong Z."/>
            <person name="Sun Z."/>
            <person name="Liu W."/>
            <person name="Zhang W."/>
            <person name="Zhang H."/>
        </authorList>
    </citation>
    <scope>NUCLEOTIDE SEQUENCE [LARGE SCALE GENOMIC DNA]</scope>
    <source>
        <strain evidence="9 10">DSM 21207</strain>
    </source>
</reference>
<dbReference type="PANTHER" id="PTHR30185:SF18">
    <property type="entry name" value="TRANSCRIPTIONAL REGULATOR MTLR"/>
    <property type="match status" value="1"/>
</dbReference>
<evidence type="ECO:0000259" key="7">
    <source>
        <dbReference type="PROSITE" id="PS51099"/>
    </source>
</evidence>
<dbReference type="Pfam" id="PF05043">
    <property type="entry name" value="Mga"/>
    <property type="match status" value="1"/>
</dbReference>
<accession>A0A1L8R7G2</accession>
<dbReference type="InterPro" id="IPR050661">
    <property type="entry name" value="BglG_antiterminators"/>
</dbReference>
<evidence type="ECO:0000313" key="10">
    <source>
        <dbReference type="Proteomes" id="UP000182835"/>
    </source>
</evidence>